<dbReference type="EMBL" id="BAAAQM010000046">
    <property type="protein sequence ID" value="GAA1991667.1"/>
    <property type="molecule type" value="Genomic_DNA"/>
</dbReference>
<dbReference type="Proteomes" id="UP001499854">
    <property type="component" value="Unassembled WGS sequence"/>
</dbReference>
<dbReference type="InterPro" id="IPR052519">
    <property type="entry name" value="Euk-type_GlcNAc_Kinase"/>
</dbReference>
<organism evidence="3 4">
    <name type="scientific">Catenulispora subtropica</name>
    <dbReference type="NCBI Taxonomy" id="450798"/>
    <lineage>
        <taxon>Bacteria</taxon>
        <taxon>Bacillati</taxon>
        <taxon>Actinomycetota</taxon>
        <taxon>Actinomycetes</taxon>
        <taxon>Catenulisporales</taxon>
        <taxon>Catenulisporaceae</taxon>
        <taxon>Catenulispora</taxon>
    </lineage>
</organism>
<comment type="caution">
    <text evidence="3">The sequence shown here is derived from an EMBL/GenBank/DDBJ whole genome shotgun (WGS) entry which is preliminary data.</text>
</comment>
<dbReference type="PANTHER" id="PTHR43190:SF3">
    <property type="entry name" value="N-ACETYL-D-GLUCOSAMINE KINASE"/>
    <property type="match status" value="1"/>
</dbReference>
<name>A0ABN2SS93_9ACTN</name>
<reference evidence="3 4" key="1">
    <citation type="journal article" date="2019" name="Int. J. Syst. Evol. Microbiol.">
        <title>The Global Catalogue of Microorganisms (GCM) 10K type strain sequencing project: providing services to taxonomists for standard genome sequencing and annotation.</title>
        <authorList>
            <consortium name="The Broad Institute Genomics Platform"/>
            <consortium name="The Broad Institute Genome Sequencing Center for Infectious Disease"/>
            <person name="Wu L."/>
            <person name="Ma J."/>
        </authorList>
    </citation>
    <scope>NUCLEOTIDE SEQUENCE [LARGE SCALE GENOMIC DNA]</scope>
    <source>
        <strain evidence="3 4">JCM 16013</strain>
    </source>
</reference>
<evidence type="ECO:0000259" key="2">
    <source>
        <dbReference type="Pfam" id="PF01869"/>
    </source>
</evidence>
<proteinExistence type="predicted"/>
<evidence type="ECO:0000313" key="4">
    <source>
        <dbReference type="Proteomes" id="UP001499854"/>
    </source>
</evidence>
<feature type="region of interest" description="Disordered" evidence="1">
    <location>
        <begin position="1"/>
        <end position="27"/>
    </location>
</feature>
<gene>
    <name evidence="3" type="ORF">GCM10009838_63990</name>
</gene>
<dbReference type="InterPro" id="IPR043129">
    <property type="entry name" value="ATPase_NBD"/>
</dbReference>
<accession>A0ABN2SS93</accession>
<keyword evidence="4" id="KW-1185">Reference proteome</keyword>
<evidence type="ECO:0000313" key="3">
    <source>
        <dbReference type="EMBL" id="GAA1991667.1"/>
    </source>
</evidence>
<feature type="domain" description="ATPase BadF/BadG/BcrA/BcrD type" evidence="2">
    <location>
        <begin position="44"/>
        <end position="342"/>
    </location>
</feature>
<protein>
    <submittedName>
        <fullName evidence="3">BadF/BadG/BcrA/BcrD ATPase family protein</fullName>
    </submittedName>
</protein>
<dbReference type="Pfam" id="PF01869">
    <property type="entry name" value="BcrAD_BadFG"/>
    <property type="match status" value="1"/>
</dbReference>
<dbReference type="Gene3D" id="3.30.420.40">
    <property type="match status" value="2"/>
</dbReference>
<sequence length="364" mass="35964">MPSPSAAASASAPAAPSSETRVRAGVGAAADRTERAVARTGVVLGVEAGSTLVEAMVATVDGEVVGRGRSALANPTALPIADAVAHLGDAVRQALGHVAPDSVAGVVVGAAGILRYSRGPSAEALAKTWVDAGLTCPVLVVADAVTAFAAGTPRRSGSVLIAGVGAIAARVEGEEVTARIDGNGWLVGDDGSGFWIGRQAVRAVFAALDRRGEPTLLAEAVLATVTGDDAVPDTAEDQIAALRDAVYDGPPIALAALAPLVSAAATAGDRVAQRIVDRSVSLLMATATALTGDSPEEPLVLAGSLLTAPGPIGAEVQRRLAEHHGGTPLIAAPGAVGAAWLAARVLDPGIDAKVHARLAAGAAE</sequence>
<evidence type="ECO:0000256" key="1">
    <source>
        <dbReference type="SAM" id="MobiDB-lite"/>
    </source>
</evidence>
<dbReference type="PANTHER" id="PTHR43190">
    <property type="entry name" value="N-ACETYL-D-GLUCOSAMINE KINASE"/>
    <property type="match status" value="1"/>
</dbReference>
<dbReference type="RefSeq" id="WP_344660885.1">
    <property type="nucleotide sequence ID" value="NZ_BAAAQM010000046.1"/>
</dbReference>
<dbReference type="SUPFAM" id="SSF53067">
    <property type="entry name" value="Actin-like ATPase domain"/>
    <property type="match status" value="2"/>
</dbReference>
<dbReference type="InterPro" id="IPR002731">
    <property type="entry name" value="ATPase_BadF"/>
</dbReference>